<keyword evidence="2" id="KW-0472">Membrane</keyword>
<feature type="chain" id="PRO_5001807888" evidence="3">
    <location>
        <begin position="25"/>
        <end position="202"/>
    </location>
</feature>
<dbReference type="EMBL" id="AKIJ01000004">
    <property type="protein sequence ID" value="KFG25813.1"/>
    <property type="molecule type" value="Genomic_DNA"/>
</dbReference>
<feature type="transmembrane region" description="Helical" evidence="2">
    <location>
        <begin position="140"/>
        <end position="169"/>
    </location>
</feature>
<dbReference type="Proteomes" id="UP000054524">
    <property type="component" value="Unassembled WGS sequence"/>
</dbReference>
<reference evidence="4 5" key="1">
    <citation type="journal article" date="2014" name="Genome Announc.">
        <title>Genome Sequence of the Microsporidian Species Nematocida sp1 Strain ERTm6 (ATCC PRA-372).</title>
        <authorList>
            <person name="Bakowski M.A."/>
            <person name="Priest M."/>
            <person name="Young S."/>
            <person name="Cuomo C.A."/>
            <person name="Troemel E.R."/>
        </authorList>
    </citation>
    <scope>NUCLEOTIDE SEQUENCE [LARGE SCALE GENOMIC DNA]</scope>
    <source>
        <strain evidence="4 5">ERTm6</strain>
    </source>
</reference>
<dbReference type="AlphaFoldDB" id="A0A086J0Z5"/>
<sequence>MYMCRSIFLLQVLIVLICVNGGYSSMYIKSHSVRKQAKNSEKSRFSEEMASSDGVSTGLVVSISKPIENPEKPSKKGKKDKKDKETAKDKKGGKKQKAITESDDEVIKAKAEDEYSDAASEQKPSKSISDFISDFFSIRWVQIALISTCAGIALCILIFLMFSYVSGYINERNNRKRYSEALKPAYTSDGNQKDALQAAINM</sequence>
<evidence type="ECO:0000313" key="5">
    <source>
        <dbReference type="Proteomes" id="UP000054524"/>
    </source>
</evidence>
<comment type="caution">
    <text evidence="4">The sequence shown here is derived from an EMBL/GenBank/DDBJ whole genome shotgun (WGS) entry which is preliminary data.</text>
</comment>
<dbReference type="HOGENOM" id="CLU_1354953_0_0_1"/>
<dbReference type="RefSeq" id="XP_052904368.1">
    <property type="nucleotide sequence ID" value="XM_053049418.1"/>
</dbReference>
<organism evidence="4 5">
    <name type="scientific">Nematocida ausubeli (strain ATCC PRA-371 / ERTm2)</name>
    <name type="common">Nematode killer fungus</name>
    <dbReference type="NCBI Taxonomy" id="1913371"/>
    <lineage>
        <taxon>Eukaryota</taxon>
        <taxon>Fungi</taxon>
        <taxon>Fungi incertae sedis</taxon>
        <taxon>Microsporidia</taxon>
        <taxon>Nematocida</taxon>
    </lineage>
</organism>
<keyword evidence="2" id="KW-1133">Transmembrane helix</keyword>
<accession>A0A086J0Z5</accession>
<keyword evidence="5" id="KW-1185">Reference proteome</keyword>
<protein>
    <submittedName>
        <fullName evidence="4">Uncharacterized protein</fullName>
    </submittedName>
</protein>
<evidence type="ECO:0000256" key="1">
    <source>
        <dbReference type="SAM" id="MobiDB-lite"/>
    </source>
</evidence>
<evidence type="ECO:0000256" key="2">
    <source>
        <dbReference type="SAM" id="Phobius"/>
    </source>
</evidence>
<proteinExistence type="predicted"/>
<evidence type="ECO:0000256" key="3">
    <source>
        <dbReference type="SAM" id="SignalP"/>
    </source>
</evidence>
<dbReference type="GeneID" id="77676772"/>
<name>A0A086J0Z5_NEMA1</name>
<keyword evidence="2" id="KW-0812">Transmembrane</keyword>
<feature type="region of interest" description="Disordered" evidence="1">
    <location>
        <begin position="61"/>
        <end position="103"/>
    </location>
</feature>
<evidence type="ECO:0000313" key="4">
    <source>
        <dbReference type="EMBL" id="KFG25813.1"/>
    </source>
</evidence>
<feature type="signal peptide" evidence="3">
    <location>
        <begin position="1"/>
        <end position="24"/>
    </location>
</feature>
<feature type="compositionally biased region" description="Basic and acidic residues" evidence="1">
    <location>
        <begin position="68"/>
        <end position="90"/>
    </location>
</feature>
<keyword evidence="3" id="KW-0732">Signal</keyword>
<gene>
    <name evidence="4" type="ORF">NESG_01799</name>
</gene>